<name>A0AA51REF0_9BACT</name>
<dbReference type="EMBL" id="CP129971">
    <property type="protein sequence ID" value="WMN12344.1"/>
    <property type="molecule type" value="Genomic_DNA"/>
</dbReference>
<evidence type="ECO:0000313" key="2">
    <source>
        <dbReference type="Proteomes" id="UP001230496"/>
    </source>
</evidence>
<organism evidence="1 2">
    <name type="scientific">Marivirga salinarum</name>
    <dbReference type="NCBI Taxonomy" id="3059078"/>
    <lineage>
        <taxon>Bacteria</taxon>
        <taxon>Pseudomonadati</taxon>
        <taxon>Bacteroidota</taxon>
        <taxon>Cytophagia</taxon>
        <taxon>Cytophagales</taxon>
        <taxon>Marivirgaceae</taxon>
        <taxon>Marivirga</taxon>
    </lineage>
</organism>
<evidence type="ECO:0000313" key="1">
    <source>
        <dbReference type="EMBL" id="WMN12344.1"/>
    </source>
</evidence>
<dbReference type="Proteomes" id="UP001230496">
    <property type="component" value="Chromosome"/>
</dbReference>
<proteinExistence type="predicted"/>
<protein>
    <submittedName>
        <fullName evidence="1">Uncharacterized protein</fullName>
    </submittedName>
</protein>
<dbReference type="KEGG" id="msaa:QYS49_04235"/>
<dbReference type="RefSeq" id="WP_308350325.1">
    <property type="nucleotide sequence ID" value="NZ_CP129971.1"/>
</dbReference>
<reference evidence="1 2" key="1">
    <citation type="submission" date="2023-08" db="EMBL/GenBank/DDBJ databases">
        <title>Comparative genomics and taxonomic characterization of three novel marine species of genus Marivirga.</title>
        <authorList>
            <person name="Muhammad N."/>
            <person name="Kim S.-G."/>
        </authorList>
    </citation>
    <scope>NUCLEOTIDE SEQUENCE [LARGE SCALE GENOMIC DNA]</scope>
    <source>
        <strain evidence="1 2">BDSF4-3</strain>
    </source>
</reference>
<gene>
    <name evidence="1" type="ORF">QYS49_04235</name>
</gene>
<dbReference type="AlphaFoldDB" id="A0AA51REF0"/>
<sequence>MAKLKNIIMQLSDADYLAVHESLSTGGAEKSAYLLKSMRESSSSDHAIMEELEVNTNAYYTLRSRLNQKIEEYLLQQMENPRTDILKKVANINEIIFTKKKAIAIATLKKLEKELIDYDLSNELTIVYKALKKLHQNTEEYFQYSQLYNRHVAYMLAVDKAEDLLSNYFIKFGNYSLTGDEINKLELVLLNKEMINTCRIYDSHRLFIYKNCLNIFHRLFVEEDETSADLDPIEDILAKADGIFELYSLDSIYFHLTLVYEFLKLEYYNHYRLHRKAENYFEEVNESCAGFLSNFNLFTYPAQFLITKLQRAKRLPEKAMLSEENTALFQDFEPDKDDIPQYITYATYRSLSCHFDQKYEEAAKWLNNLLNDVSLKKYQNAQLEIKTLLALEYCLVKDYELFNQLINSIQRQIRIIGKENCMNIQVLNKIMKISLSESKRNKEEKINELVKKFKTLEPIQHFAPTLLLEFNDDMIKKLVG</sequence>
<keyword evidence="2" id="KW-1185">Reference proteome</keyword>
<accession>A0AA51REF0</accession>